<evidence type="ECO:0000313" key="2">
    <source>
        <dbReference type="EMBL" id="CAF4288744.1"/>
    </source>
</evidence>
<gene>
    <name evidence="1" type="ORF">GPM918_LOCUS32962</name>
    <name evidence="2" type="ORF">SRO942_LOCUS33633</name>
</gene>
<proteinExistence type="predicted"/>
<name>A0A815KKA5_9BILA</name>
<dbReference type="EMBL" id="CAJOBC010082598">
    <property type="protein sequence ID" value="CAF4288744.1"/>
    <property type="molecule type" value="Genomic_DNA"/>
</dbReference>
<accession>A0A815KKA5</accession>
<dbReference type="Proteomes" id="UP000681722">
    <property type="component" value="Unassembled WGS sequence"/>
</dbReference>
<evidence type="ECO:0000313" key="3">
    <source>
        <dbReference type="Proteomes" id="UP000663829"/>
    </source>
</evidence>
<dbReference type="AlphaFoldDB" id="A0A815KKA5"/>
<protein>
    <submittedName>
        <fullName evidence="1">Uncharacterized protein</fullName>
    </submittedName>
</protein>
<dbReference type="EMBL" id="CAJNOQ010017188">
    <property type="protein sequence ID" value="CAF1394529.1"/>
    <property type="molecule type" value="Genomic_DNA"/>
</dbReference>
<comment type="caution">
    <text evidence="1">The sequence shown here is derived from an EMBL/GenBank/DDBJ whole genome shotgun (WGS) entry which is preliminary data.</text>
</comment>
<dbReference type="Proteomes" id="UP000663829">
    <property type="component" value="Unassembled WGS sequence"/>
</dbReference>
<organism evidence="1 3">
    <name type="scientific">Didymodactylos carnosus</name>
    <dbReference type="NCBI Taxonomy" id="1234261"/>
    <lineage>
        <taxon>Eukaryota</taxon>
        <taxon>Metazoa</taxon>
        <taxon>Spiralia</taxon>
        <taxon>Gnathifera</taxon>
        <taxon>Rotifera</taxon>
        <taxon>Eurotatoria</taxon>
        <taxon>Bdelloidea</taxon>
        <taxon>Philodinida</taxon>
        <taxon>Philodinidae</taxon>
        <taxon>Didymodactylos</taxon>
    </lineage>
</organism>
<keyword evidence="3" id="KW-1185">Reference proteome</keyword>
<evidence type="ECO:0000313" key="1">
    <source>
        <dbReference type="EMBL" id="CAF1394529.1"/>
    </source>
</evidence>
<sequence>MERDRIEYRLLIKESLPILALKPDLNGTVRSVPLIVCPDGLFRNDEELYDLGGDTTREGTNEQSGSQ</sequence>
<reference evidence="1" key="1">
    <citation type="submission" date="2021-02" db="EMBL/GenBank/DDBJ databases">
        <authorList>
            <person name="Nowell W R."/>
        </authorList>
    </citation>
    <scope>NUCLEOTIDE SEQUENCE</scope>
</reference>